<dbReference type="Gene3D" id="3.40.630.40">
    <property type="entry name" value="Zn-dependent exopeptidases"/>
    <property type="match status" value="1"/>
</dbReference>
<organism evidence="6 7">
    <name type="scientific">Paenibacillus gansuensis</name>
    <dbReference type="NCBI Taxonomy" id="306542"/>
    <lineage>
        <taxon>Bacteria</taxon>
        <taxon>Bacillati</taxon>
        <taxon>Bacillota</taxon>
        <taxon>Bacilli</taxon>
        <taxon>Bacillales</taxon>
        <taxon>Paenibacillaceae</taxon>
        <taxon>Paenibacillus</taxon>
    </lineage>
</organism>
<evidence type="ECO:0000313" key="6">
    <source>
        <dbReference type="EMBL" id="MFD2613388.1"/>
    </source>
</evidence>
<dbReference type="InterPro" id="IPR050695">
    <property type="entry name" value="N-acetylmuramoyl_amidase_3"/>
</dbReference>
<keyword evidence="4" id="KW-0732">Signal</keyword>
<dbReference type="Pfam" id="PF08239">
    <property type="entry name" value="SH3_3"/>
    <property type="match status" value="2"/>
</dbReference>
<dbReference type="EC" id="3.5.1.28" evidence="6"/>
<feature type="region of interest" description="Disordered" evidence="3">
    <location>
        <begin position="175"/>
        <end position="199"/>
    </location>
</feature>
<dbReference type="SUPFAM" id="SSF50044">
    <property type="entry name" value="SH3-domain"/>
    <property type="match status" value="1"/>
</dbReference>
<feature type="compositionally biased region" description="Low complexity" evidence="3">
    <location>
        <begin position="182"/>
        <end position="199"/>
    </location>
</feature>
<feature type="signal peptide" evidence="4">
    <location>
        <begin position="1"/>
        <end position="29"/>
    </location>
</feature>
<accession>A0ABW5PE15</accession>
<dbReference type="PANTHER" id="PTHR30404:SF0">
    <property type="entry name" value="N-ACETYLMURAMOYL-L-ALANINE AMIDASE AMIC"/>
    <property type="match status" value="1"/>
</dbReference>
<reference evidence="7" key="1">
    <citation type="journal article" date="2019" name="Int. J. Syst. Evol. Microbiol.">
        <title>The Global Catalogue of Microorganisms (GCM) 10K type strain sequencing project: providing services to taxonomists for standard genome sequencing and annotation.</title>
        <authorList>
            <consortium name="The Broad Institute Genomics Platform"/>
            <consortium name="The Broad Institute Genome Sequencing Center for Infectious Disease"/>
            <person name="Wu L."/>
            <person name="Ma J."/>
        </authorList>
    </citation>
    <scope>NUCLEOTIDE SEQUENCE [LARGE SCALE GENOMIC DNA]</scope>
    <source>
        <strain evidence="7">KCTC 3950</strain>
    </source>
</reference>
<name>A0ABW5PE15_9BACL</name>
<protein>
    <submittedName>
        <fullName evidence="6">N-acetylmuramoyl-L-alanine amidase</fullName>
        <ecNumber evidence="6">3.5.1.28</ecNumber>
    </submittedName>
</protein>
<dbReference type="InterPro" id="IPR036028">
    <property type="entry name" value="SH3-like_dom_sf"/>
</dbReference>
<evidence type="ECO:0000256" key="4">
    <source>
        <dbReference type="SAM" id="SignalP"/>
    </source>
</evidence>
<dbReference type="EMBL" id="JBHUME010000008">
    <property type="protein sequence ID" value="MFD2613388.1"/>
    <property type="molecule type" value="Genomic_DNA"/>
</dbReference>
<dbReference type="SMART" id="SM00287">
    <property type="entry name" value="SH3b"/>
    <property type="match status" value="2"/>
</dbReference>
<dbReference type="PROSITE" id="PS51781">
    <property type="entry name" value="SH3B"/>
    <property type="match status" value="2"/>
</dbReference>
<comment type="caution">
    <text evidence="6">The sequence shown here is derived from an EMBL/GenBank/DDBJ whole genome shotgun (WGS) entry which is preliminary data.</text>
</comment>
<dbReference type="Pfam" id="PF01520">
    <property type="entry name" value="Amidase_3"/>
    <property type="match status" value="1"/>
</dbReference>
<dbReference type="PANTHER" id="PTHR30404">
    <property type="entry name" value="N-ACETYLMURAMOYL-L-ALANINE AMIDASE"/>
    <property type="match status" value="1"/>
</dbReference>
<evidence type="ECO:0000313" key="7">
    <source>
        <dbReference type="Proteomes" id="UP001597541"/>
    </source>
</evidence>
<proteinExistence type="predicted"/>
<sequence>MKKWMKCLHLGLAAVLSGLLLPSVPDLEAASAYKATVYADTLNVRSEPSSEARIVGSLKSGTEVTVSKEQYGWLYIRRGTLEGWTAGYYLQKTGGSATKNTDSVKTAAVQSTAMIDANGLRIRKGPGKGNEVLGSLNRGDNVTVLDRSGDWLRIETEDGTAGWVASQYVQAAGSGGNIQTASSSEASSSGSPRSRNGSIRGKVIVVDAGHGGTDPGMIGTTYGTVEKDLNLDTAKYVKDELTAMGAKVIMTRTKDSEKPGLQARVQVSTEMQADAFVSIHYNSSPKQASGILTFYYTETDDLKLARAVEQRLGEGIGLKSNGVSFGDYHILRENPTPATLVELGFLSNPKDEDAVRTSSYQRKAAKAIAKGLRDYFES</sequence>
<dbReference type="SUPFAM" id="SSF53187">
    <property type="entry name" value="Zn-dependent exopeptidases"/>
    <property type="match status" value="1"/>
</dbReference>
<evidence type="ECO:0000259" key="5">
    <source>
        <dbReference type="PROSITE" id="PS51781"/>
    </source>
</evidence>
<dbReference type="CDD" id="cd02696">
    <property type="entry name" value="MurNAc-LAA"/>
    <property type="match status" value="1"/>
</dbReference>
<gene>
    <name evidence="6" type="ORF">ACFSUF_13235</name>
</gene>
<feature type="chain" id="PRO_5046715851" evidence="4">
    <location>
        <begin position="30"/>
        <end position="378"/>
    </location>
</feature>
<dbReference type="SMART" id="SM00646">
    <property type="entry name" value="Ami_3"/>
    <property type="match status" value="1"/>
</dbReference>
<dbReference type="RefSeq" id="WP_377603385.1">
    <property type="nucleotide sequence ID" value="NZ_JBHUME010000008.1"/>
</dbReference>
<dbReference type="GO" id="GO:0008745">
    <property type="term" value="F:N-acetylmuramoyl-L-alanine amidase activity"/>
    <property type="evidence" value="ECO:0007669"/>
    <property type="project" value="UniProtKB-EC"/>
</dbReference>
<dbReference type="Proteomes" id="UP001597541">
    <property type="component" value="Unassembled WGS sequence"/>
</dbReference>
<dbReference type="InterPro" id="IPR002508">
    <property type="entry name" value="MurNAc-LAA_cat"/>
</dbReference>
<keyword evidence="7" id="KW-1185">Reference proteome</keyword>
<dbReference type="Gene3D" id="2.30.30.40">
    <property type="entry name" value="SH3 Domains"/>
    <property type="match status" value="2"/>
</dbReference>
<keyword evidence="2" id="KW-0961">Cell wall biogenesis/degradation</keyword>
<evidence type="ECO:0000256" key="3">
    <source>
        <dbReference type="SAM" id="MobiDB-lite"/>
    </source>
</evidence>
<feature type="domain" description="SH3b" evidence="5">
    <location>
        <begin position="110"/>
        <end position="173"/>
    </location>
</feature>
<dbReference type="InterPro" id="IPR003646">
    <property type="entry name" value="SH3-like_bac-type"/>
</dbReference>
<evidence type="ECO:0000256" key="1">
    <source>
        <dbReference type="ARBA" id="ARBA00022801"/>
    </source>
</evidence>
<evidence type="ECO:0000256" key="2">
    <source>
        <dbReference type="ARBA" id="ARBA00023316"/>
    </source>
</evidence>
<keyword evidence="1 6" id="KW-0378">Hydrolase</keyword>
<feature type="domain" description="SH3b" evidence="5">
    <location>
        <begin position="32"/>
        <end position="94"/>
    </location>
</feature>